<organism evidence="1 2">
    <name type="scientific">Capsulimonas corticalis</name>
    <dbReference type="NCBI Taxonomy" id="2219043"/>
    <lineage>
        <taxon>Bacteria</taxon>
        <taxon>Bacillati</taxon>
        <taxon>Armatimonadota</taxon>
        <taxon>Armatimonadia</taxon>
        <taxon>Capsulimonadales</taxon>
        <taxon>Capsulimonadaceae</taxon>
        <taxon>Capsulimonas</taxon>
    </lineage>
</organism>
<keyword evidence="2" id="KW-1185">Reference proteome</keyword>
<gene>
    <name evidence="1" type="ORF">CCAX7_56040</name>
</gene>
<protein>
    <submittedName>
        <fullName evidence="1">Uncharacterized protein</fullName>
    </submittedName>
</protein>
<evidence type="ECO:0000313" key="2">
    <source>
        <dbReference type="Proteomes" id="UP000287394"/>
    </source>
</evidence>
<evidence type="ECO:0000313" key="1">
    <source>
        <dbReference type="EMBL" id="BDI33553.1"/>
    </source>
</evidence>
<name>A0A402D0S5_9BACT</name>
<reference evidence="1 2" key="1">
    <citation type="journal article" date="2019" name="Int. J. Syst. Evol. Microbiol.">
        <title>Capsulimonas corticalis gen. nov., sp. nov., an aerobic capsulated bacterium, of a novel bacterial order, Capsulimonadales ord. nov., of the class Armatimonadia of the phylum Armatimonadetes.</title>
        <authorList>
            <person name="Li J."/>
            <person name="Kudo C."/>
            <person name="Tonouchi A."/>
        </authorList>
    </citation>
    <scope>NUCLEOTIDE SEQUENCE [LARGE SCALE GENOMIC DNA]</scope>
    <source>
        <strain evidence="1 2">AX-7</strain>
    </source>
</reference>
<dbReference type="Proteomes" id="UP000287394">
    <property type="component" value="Chromosome"/>
</dbReference>
<dbReference type="RefSeq" id="WP_119323115.1">
    <property type="nucleotide sequence ID" value="NZ_AP025739.1"/>
</dbReference>
<accession>A0A402D0S5</accession>
<sequence>MLLRKFNVERTKDTLTIRTVRDGWTGRNISPVEAALFAALAVTSVLRVAGYFLHHENVTVTGLFALELLLVWPISAYRLYFGERVCVLDAGNDQILIDGRKIAPLSRGLSARVGAGFWRGELRLGNDLYLTTDSGPEIFLFPFSKFSGDYGKIESLAAQINTFLAECAVAARRERPAVWSWDNASASSGKAP</sequence>
<dbReference type="AlphaFoldDB" id="A0A402D0S5"/>
<proteinExistence type="predicted"/>
<dbReference type="KEGG" id="ccot:CCAX7_56040"/>
<dbReference type="EMBL" id="AP025739">
    <property type="protein sequence ID" value="BDI33553.1"/>
    <property type="molecule type" value="Genomic_DNA"/>
</dbReference>